<reference evidence="8" key="1">
    <citation type="submission" date="2015-01" db="EMBL/GenBank/DDBJ databases">
        <authorList>
            <person name="Durling Mikael"/>
        </authorList>
    </citation>
    <scope>NUCLEOTIDE SEQUENCE</scope>
</reference>
<dbReference type="CDD" id="cd00067">
    <property type="entry name" value="GAL4"/>
    <property type="match status" value="1"/>
</dbReference>
<dbReference type="PANTHER" id="PTHR47338:SF7">
    <property type="entry name" value="ZN(II)2CYS6 TRANSCRIPTION FACTOR (EUROFUNG)"/>
    <property type="match status" value="1"/>
</dbReference>
<dbReference type="PROSITE" id="PS00463">
    <property type="entry name" value="ZN2_CY6_FUNGAL_1"/>
    <property type="match status" value="1"/>
</dbReference>
<gene>
    <name evidence="8" type="ORF">BN869_000002403_1</name>
</gene>
<dbReference type="SMART" id="SM00906">
    <property type="entry name" value="Fungal_trans"/>
    <property type="match status" value="1"/>
</dbReference>
<protein>
    <recommendedName>
        <fullName evidence="7">Zn(2)-C6 fungal-type domain-containing protein</fullName>
    </recommendedName>
</protein>
<dbReference type="PROSITE" id="PS50048">
    <property type="entry name" value="ZN2_CY6_FUNGAL_2"/>
    <property type="match status" value="1"/>
</dbReference>
<dbReference type="GO" id="GO:0000981">
    <property type="term" value="F:DNA-binding transcription factor activity, RNA polymerase II-specific"/>
    <property type="evidence" value="ECO:0007669"/>
    <property type="project" value="InterPro"/>
</dbReference>
<evidence type="ECO:0000313" key="8">
    <source>
        <dbReference type="EMBL" id="CEO46348.1"/>
    </source>
</evidence>
<dbReference type="PANTHER" id="PTHR47338">
    <property type="entry name" value="ZN(II)2CYS6 TRANSCRIPTION FACTOR (EUROFUNG)-RELATED"/>
    <property type="match status" value="1"/>
</dbReference>
<dbReference type="SMART" id="SM00066">
    <property type="entry name" value="GAL4"/>
    <property type="match status" value="1"/>
</dbReference>
<comment type="subcellular location">
    <subcellularLocation>
        <location evidence="1">Nucleus</location>
    </subcellularLocation>
</comment>
<keyword evidence="5" id="KW-0539">Nucleus</keyword>
<name>A0A0B7JN14_BIOOC</name>
<dbReference type="InterPro" id="IPR036864">
    <property type="entry name" value="Zn2-C6_fun-type_DNA-bd_sf"/>
</dbReference>
<dbReference type="GO" id="GO:0005634">
    <property type="term" value="C:nucleus"/>
    <property type="evidence" value="ECO:0007669"/>
    <property type="project" value="UniProtKB-SubCell"/>
</dbReference>
<keyword evidence="4" id="KW-0804">Transcription</keyword>
<dbReference type="GO" id="GO:0003677">
    <property type="term" value="F:DNA binding"/>
    <property type="evidence" value="ECO:0007669"/>
    <property type="project" value="InterPro"/>
</dbReference>
<dbReference type="Gene3D" id="4.10.240.10">
    <property type="entry name" value="Zn(2)-C6 fungal-type DNA-binding domain"/>
    <property type="match status" value="1"/>
</dbReference>
<keyword evidence="2" id="KW-0479">Metal-binding</keyword>
<dbReference type="Pfam" id="PF04082">
    <property type="entry name" value="Fungal_trans"/>
    <property type="match status" value="1"/>
</dbReference>
<feature type="non-terminal residue" evidence="8">
    <location>
        <position position="1"/>
    </location>
</feature>
<evidence type="ECO:0000256" key="6">
    <source>
        <dbReference type="SAM" id="MobiDB-lite"/>
    </source>
</evidence>
<evidence type="ECO:0000259" key="7">
    <source>
        <dbReference type="PROSITE" id="PS50048"/>
    </source>
</evidence>
<evidence type="ECO:0000256" key="3">
    <source>
        <dbReference type="ARBA" id="ARBA00023015"/>
    </source>
</evidence>
<dbReference type="InterPro" id="IPR007219">
    <property type="entry name" value="XnlR_reg_dom"/>
</dbReference>
<dbReference type="InterPro" id="IPR001138">
    <property type="entry name" value="Zn2Cys6_DnaBD"/>
</dbReference>
<dbReference type="AlphaFoldDB" id="A0A0B7JN14"/>
<dbReference type="SUPFAM" id="SSF57701">
    <property type="entry name" value="Zn2/Cys6 DNA-binding domain"/>
    <property type="match status" value="1"/>
</dbReference>
<proteinExistence type="predicted"/>
<evidence type="ECO:0000256" key="4">
    <source>
        <dbReference type="ARBA" id="ARBA00023163"/>
    </source>
</evidence>
<dbReference type="CDD" id="cd12148">
    <property type="entry name" value="fungal_TF_MHR"/>
    <property type="match status" value="1"/>
</dbReference>
<organism evidence="8">
    <name type="scientific">Bionectria ochroleuca</name>
    <name type="common">Gliocladium roseum</name>
    <dbReference type="NCBI Taxonomy" id="29856"/>
    <lineage>
        <taxon>Eukaryota</taxon>
        <taxon>Fungi</taxon>
        <taxon>Dikarya</taxon>
        <taxon>Ascomycota</taxon>
        <taxon>Pezizomycotina</taxon>
        <taxon>Sordariomycetes</taxon>
        <taxon>Hypocreomycetidae</taxon>
        <taxon>Hypocreales</taxon>
        <taxon>Bionectriaceae</taxon>
        <taxon>Clonostachys</taxon>
    </lineage>
</organism>
<sequence length="689" mass="77943">VGNCCGPCSRLSLPCSYRGSVNEADQDPPPDATQLTEAGIKRRRIRCACVPCRAVKAKCSGETPCSRCMSRNIDCVPRMQIENNSRNRPVVQLFDDRPSINTESGIPTPVTSIQTIHDICPPIDPPIRSPVRDEGEKAILQAFFDSKDATKCIFLHAPTIMAEWKKGGLDPVLVKTMCATGLGGGNCRAGDRERVASWFRDAQAVVLSCLGTLSLSRLQALVLIIHYHYENGETVEAWNLLAVAARLGFTLKLNHERSTLSPIAQESGRRLMWHIYLFDRIFSGGLEDLEVCPVSRMLHLRLPSEDRSFERGMPSRAQYLFQEESDNLDHSDIDLYSYILRIYASRDRILRYTKRICREGACPLQSNSELSALERELTAFGESLPADIQLSPGRISLMAQSRDASGYIRLHTVWLQCYIDLYRFLVPGIRESVSNDVIKDTPDEYVSYCQNNVLTRIFQLFDLWSEFFKDRENEPVKDIYFVVSLYQASQIIDNLQHLLQPNNPFGDTEDIRKKLQTALDVVYPELRGRFPRMKECLREIRRVINTLGLTQPTNASLQQRKEFQKDKYHLISRGSVIPRESESDEGSDPPHQDSGLLNEQELSMQSWASDDITRGRHTLILREDAPVTGSQHNEDSMHDTTAHMGSTFNGFELEGGTLDTGLVPWDPFAGHFADNYGSEFDLLGMHTRM</sequence>
<feature type="domain" description="Zn(2)-C6 fungal-type" evidence="7">
    <location>
        <begin position="48"/>
        <end position="76"/>
    </location>
</feature>
<dbReference type="Pfam" id="PF00172">
    <property type="entry name" value="Zn_clus"/>
    <property type="match status" value="1"/>
</dbReference>
<accession>A0A0B7JN14</accession>
<keyword evidence="3" id="KW-0805">Transcription regulation</keyword>
<evidence type="ECO:0000256" key="5">
    <source>
        <dbReference type="ARBA" id="ARBA00023242"/>
    </source>
</evidence>
<dbReference type="GO" id="GO:0006351">
    <property type="term" value="P:DNA-templated transcription"/>
    <property type="evidence" value="ECO:0007669"/>
    <property type="project" value="InterPro"/>
</dbReference>
<evidence type="ECO:0000256" key="1">
    <source>
        <dbReference type="ARBA" id="ARBA00004123"/>
    </source>
</evidence>
<dbReference type="InterPro" id="IPR050815">
    <property type="entry name" value="TF_fung"/>
</dbReference>
<dbReference type="EMBL" id="CDPU01000004">
    <property type="protein sequence ID" value="CEO46348.1"/>
    <property type="molecule type" value="Genomic_DNA"/>
</dbReference>
<feature type="region of interest" description="Disordered" evidence="6">
    <location>
        <begin position="576"/>
        <end position="596"/>
    </location>
</feature>
<dbReference type="GO" id="GO:0008270">
    <property type="term" value="F:zinc ion binding"/>
    <property type="evidence" value="ECO:0007669"/>
    <property type="project" value="InterPro"/>
</dbReference>
<evidence type="ECO:0000256" key="2">
    <source>
        <dbReference type="ARBA" id="ARBA00022723"/>
    </source>
</evidence>